<evidence type="ECO:0000256" key="7">
    <source>
        <dbReference type="ARBA" id="ARBA00022857"/>
    </source>
</evidence>
<proteinExistence type="inferred from homology"/>
<feature type="region of interest" description="Disordered" evidence="11">
    <location>
        <begin position="1"/>
        <end position="25"/>
    </location>
</feature>
<dbReference type="PANTHER" id="PTHR20275:SF0">
    <property type="entry name" value="NAD KINASE"/>
    <property type="match status" value="1"/>
</dbReference>
<keyword evidence="7" id="KW-0521">NADP</keyword>
<dbReference type="GO" id="GO:0019674">
    <property type="term" value="P:NAD+ metabolic process"/>
    <property type="evidence" value="ECO:0007669"/>
    <property type="project" value="InterPro"/>
</dbReference>
<evidence type="ECO:0000256" key="9">
    <source>
        <dbReference type="ARBA" id="ARBA00047925"/>
    </source>
</evidence>
<dbReference type="InterPro" id="IPR002504">
    <property type="entry name" value="NADK"/>
</dbReference>
<feature type="coiled-coil region" evidence="10">
    <location>
        <begin position="71"/>
        <end position="98"/>
    </location>
</feature>
<evidence type="ECO:0000256" key="8">
    <source>
        <dbReference type="ARBA" id="ARBA00023027"/>
    </source>
</evidence>
<evidence type="ECO:0000256" key="4">
    <source>
        <dbReference type="ARBA" id="ARBA00022741"/>
    </source>
</evidence>
<dbReference type="HAMAP" id="MF_00361">
    <property type="entry name" value="NAD_kinase"/>
    <property type="match status" value="1"/>
</dbReference>
<dbReference type="Pfam" id="PF01513">
    <property type="entry name" value="NAD_kinase"/>
    <property type="match status" value="1"/>
</dbReference>
<accession>A0A5D2P3G9</accession>
<dbReference type="AlphaFoldDB" id="A0A5D2P3G9"/>
<comment type="catalytic activity">
    <reaction evidence="9">
        <text>NAD(+) + ATP = ADP + NADP(+) + H(+)</text>
        <dbReference type="Rhea" id="RHEA:18629"/>
        <dbReference type="ChEBI" id="CHEBI:15378"/>
        <dbReference type="ChEBI" id="CHEBI:30616"/>
        <dbReference type="ChEBI" id="CHEBI:57540"/>
        <dbReference type="ChEBI" id="CHEBI:58349"/>
        <dbReference type="ChEBI" id="CHEBI:456216"/>
        <dbReference type="EC" id="2.7.1.23"/>
    </reaction>
</comment>
<name>A0A5D2P3G9_GOSTO</name>
<dbReference type="FunFam" id="3.40.50.10330:FF:000018">
    <property type="entry name" value="Probable NAD kinase 1"/>
    <property type="match status" value="1"/>
</dbReference>
<feature type="compositionally biased region" description="Polar residues" evidence="11">
    <location>
        <begin position="1"/>
        <end position="11"/>
    </location>
</feature>
<keyword evidence="6" id="KW-0067">ATP-binding</keyword>
<dbReference type="Pfam" id="PF20143">
    <property type="entry name" value="NAD_kinase_C"/>
    <property type="match status" value="1"/>
</dbReference>
<evidence type="ECO:0000256" key="1">
    <source>
        <dbReference type="ARBA" id="ARBA00010995"/>
    </source>
</evidence>
<dbReference type="GO" id="GO:0003951">
    <property type="term" value="F:NAD+ kinase activity"/>
    <property type="evidence" value="ECO:0007669"/>
    <property type="project" value="UniProtKB-EC"/>
</dbReference>
<evidence type="ECO:0000313" key="12">
    <source>
        <dbReference type="EMBL" id="TYI10353.1"/>
    </source>
</evidence>
<dbReference type="GO" id="GO:0006741">
    <property type="term" value="P:NADP+ biosynthetic process"/>
    <property type="evidence" value="ECO:0007669"/>
    <property type="project" value="InterPro"/>
</dbReference>
<organism evidence="12 13">
    <name type="scientific">Gossypium tomentosum</name>
    <name type="common">Hawaiian cotton</name>
    <name type="synonym">Gossypium sandvicense</name>
    <dbReference type="NCBI Taxonomy" id="34277"/>
    <lineage>
        <taxon>Eukaryota</taxon>
        <taxon>Viridiplantae</taxon>
        <taxon>Streptophyta</taxon>
        <taxon>Embryophyta</taxon>
        <taxon>Tracheophyta</taxon>
        <taxon>Spermatophyta</taxon>
        <taxon>Magnoliopsida</taxon>
        <taxon>eudicotyledons</taxon>
        <taxon>Gunneridae</taxon>
        <taxon>Pentapetalae</taxon>
        <taxon>rosids</taxon>
        <taxon>malvids</taxon>
        <taxon>Malvales</taxon>
        <taxon>Malvaceae</taxon>
        <taxon>Malvoideae</taxon>
        <taxon>Gossypium</taxon>
    </lineage>
</organism>
<keyword evidence="10" id="KW-0175">Coiled coil</keyword>
<dbReference type="EMBL" id="CM017618">
    <property type="protein sequence ID" value="TYI10353.1"/>
    <property type="molecule type" value="Genomic_DNA"/>
</dbReference>
<evidence type="ECO:0000256" key="5">
    <source>
        <dbReference type="ARBA" id="ARBA00022777"/>
    </source>
</evidence>
<dbReference type="InterPro" id="IPR017437">
    <property type="entry name" value="ATP-NAD_kinase_PpnK-typ_C"/>
</dbReference>
<dbReference type="InterPro" id="IPR016064">
    <property type="entry name" value="NAD/diacylglycerol_kinase_sf"/>
</dbReference>
<evidence type="ECO:0000256" key="10">
    <source>
        <dbReference type="SAM" id="Coils"/>
    </source>
</evidence>
<evidence type="ECO:0000313" key="13">
    <source>
        <dbReference type="Proteomes" id="UP000322667"/>
    </source>
</evidence>
<dbReference type="Proteomes" id="UP000322667">
    <property type="component" value="Chromosome A09"/>
</dbReference>
<dbReference type="Gene3D" id="2.60.200.30">
    <property type="entry name" value="Probable inorganic polyphosphate/atp-NAD kinase, domain 2"/>
    <property type="match status" value="1"/>
</dbReference>
<reference evidence="12 13" key="1">
    <citation type="submission" date="2019-07" db="EMBL/GenBank/DDBJ databases">
        <title>WGS assembly of Gossypium tomentosum.</title>
        <authorList>
            <person name="Chen Z.J."/>
            <person name="Sreedasyam A."/>
            <person name="Ando A."/>
            <person name="Song Q."/>
            <person name="De L."/>
            <person name="Hulse-Kemp A."/>
            <person name="Ding M."/>
            <person name="Ye W."/>
            <person name="Kirkbride R."/>
            <person name="Jenkins J."/>
            <person name="Plott C."/>
            <person name="Lovell J."/>
            <person name="Lin Y.-M."/>
            <person name="Vaughn R."/>
            <person name="Liu B."/>
            <person name="Li W."/>
            <person name="Simpson S."/>
            <person name="Scheffler B."/>
            <person name="Saski C."/>
            <person name="Grover C."/>
            <person name="Hu G."/>
            <person name="Conover J."/>
            <person name="Carlson J."/>
            <person name="Shu S."/>
            <person name="Boston L."/>
            <person name="Williams M."/>
            <person name="Peterson D."/>
            <person name="Mcgee K."/>
            <person name="Jones D."/>
            <person name="Wendel J."/>
            <person name="Stelly D."/>
            <person name="Grimwood J."/>
            <person name="Schmutz J."/>
        </authorList>
    </citation>
    <scope>NUCLEOTIDE SEQUENCE [LARGE SCALE GENOMIC DNA]</scope>
    <source>
        <strain evidence="12">7179.01</strain>
    </source>
</reference>
<evidence type="ECO:0000256" key="6">
    <source>
        <dbReference type="ARBA" id="ARBA00022840"/>
    </source>
</evidence>
<evidence type="ECO:0000256" key="2">
    <source>
        <dbReference type="ARBA" id="ARBA00012120"/>
    </source>
</evidence>
<dbReference type="PANTHER" id="PTHR20275">
    <property type="entry name" value="NAD KINASE"/>
    <property type="match status" value="1"/>
</dbReference>
<dbReference type="EC" id="2.7.1.23" evidence="2"/>
<dbReference type="FunFam" id="2.60.200.30:FF:000006">
    <property type="entry name" value="probable NAD kinase 1"/>
    <property type="match status" value="1"/>
</dbReference>
<dbReference type="GO" id="GO:0005524">
    <property type="term" value="F:ATP binding"/>
    <property type="evidence" value="ECO:0007669"/>
    <property type="project" value="UniProtKB-KW"/>
</dbReference>
<keyword evidence="4" id="KW-0547">Nucleotide-binding</keyword>
<protein>
    <recommendedName>
        <fullName evidence="2">NAD(+) kinase</fullName>
        <ecNumber evidence="2">2.7.1.23</ecNumber>
    </recommendedName>
</protein>
<dbReference type="SUPFAM" id="SSF111331">
    <property type="entry name" value="NAD kinase/diacylglycerol kinase-like"/>
    <property type="match status" value="1"/>
</dbReference>
<comment type="similarity">
    <text evidence="1">Belongs to the NAD kinase family.</text>
</comment>
<keyword evidence="5" id="KW-0418">Kinase</keyword>
<gene>
    <name evidence="12" type="ORF">ES332_A09G136100v1</name>
</gene>
<keyword evidence="13" id="KW-1185">Reference proteome</keyword>
<evidence type="ECO:0000256" key="3">
    <source>
        <dbReference type="ARBA" id="ARBA00022679"/>
    </source>
</evidence>
<dbReference type="InterPro" id="IPR017438">
    <property type="entry name" value="ATP-NAD_kinase_N"/>
</dbReference>
<keyword evidence="3" id="KW-0808">Transferase</keyword>
<dbReference type="Gene3D" id="3.40.50.10330">
    <property type="entry name" value="Probable inorganic polyphosphate/atp-NAD kinase, domain 1"/>
    <property type="match status" value="1"/>
</dbReference>
<keyword evidence="8" id="KW-0520">NAD</keyword>
<evidence type="ECO:0000256" key="11">
    <source>
        <dbReference type="SAM" id="MobiDB-lite"/>
    </source>
</evidence>
<sequence>MSPSKLDSTDSFGHEEASVSCSKPENGCVDSLSIFHSEKAVEELLQQTPVAGMDEHLIEFSEALRTVAKALRRAAEGKASAQAEAAEWKRRYELERTRNIQMERKVSGNNNCEMVQHWWIRSSLDNAMDMLRIMLPCLFFWEVGKEQNKRIAEARMAEQFSAEKNGDIDCERVKNSDNQSMLQNESNEYSETGCMKHGIWSHEVLRDRESDSNSNADRNKIMRKASFKLSWWCNGENGDQHKHDIVSFERGNITTAERSSKQISLKWESDPQTVLILTKPNSVSVRILCVQMVRWLRERKKLNVYVEPRVKVELVAESSNFSYVQTWKDDSEISHLHMKVDLVITLGGDGTVLWAASMFKGPVPPIVPFSLDSEHFKDCLDSVLRGPISITLRHRLLCRVVRDAAKNEYETEEPFLVLNEVTIDRGISSYLTNLECYCDNSFVTCVQGDGLILSTTSGSTAYSLAAGGSMVHPQVPGILFTPICPHSLSFRPLILPEHVTVRIMVPFNSRSPAWASFDGKDRKLLAAGDALLCSMAPWPVPTACQVDSTNDFLRSIHDGLHWNLRKTQSFDGPRDRDL</sequence>